<dbReference type="CDD" id="cd00086">
    <property type="entry name" value="homeodomain"/>
    <property type="match status" value="1"/>
</dbReference>
<reference evidence="5" key="2">
    <citation type="submission" date="2025-09" db="UniProtKB">
        <authorList>
            <consortium name="Ensembl"/>
        </authorList>
    </citation>
    <scope>IDENTIFICATION</scope>
</reference>
<dbReference type="GO" id="GO:0005634">
    <property type="term" value="C:nucleus"/>
    <property type="evidence" value="ECO:0007669"/>
    <property type="project" value="UniProtKB-SubCell"/>
</dbReference>
<keyword evidence="1 2" id="KW-0539">Nucleus</keyword>
<comment type="subcellular location">
    <subcellularLocation>
        <location evidence="1 2">Nucleus</location>
    </subcellularLocation>
</comment>
<organism evidence="5 6">
    <name type="scientific">Dromaius novaehollandiae</name>
    <name type="common">Emu</name>
    <dbReference type="NCBI Taxonomy" id="8790"/>
    <lineage>
        <taxon>Eukaryota</taxon>
        <taxon>Metazoa</taxon>
        <taxon>Chordata</taxon>
        <taxon>Craniata</taxon>
        <taxon>Vertebrata</taxon>
        <taxon>Euteleostomi</taxon>
        <taxon>Archelosauria</taxon>
        <taxon>Archosauria</taxon>
        <taxon>Dinosauria</taxon>
        <taxon>Saurischia</taxon>
        <taxon>Theropoda</taxon>
        <taxon>Coelurosauria</taxon>
        <taxon>Aves</taxon>
        <taxon>Palaeognathae</taxon>
        <taxon>Casuariiformes</taxon>
        <taxon>Dromaiidae</taxon>
        <taxon>Dromaius</taxon>
    </lineage>
</organism>
<evidence type="ECO:0000313" key="6">
    <source>
        <dbReference type="Proteomes" id="UP000694423"/>
    </source>
</evidence>
<feature type="region of interest" description="Disordered" evidence="3">
    <location>
        <begin position="46"/>
        <end position="74"/>
    </location>
</feature>
<dbReference type="SUPFAM" id="SSF46689">
    <property type="entry name" value="Homeodomain-like"/>
    <property type="match status" value="1"/>
</dbReference>
<dbReference type="PROSITE" id="PS50071">
    <property type="entry name" value="HOMEOBOX_2"/>
    <property type="match status" value="1"/>
</dbReference>
<dbReference type="PANTHER" id="PTHR46892">
    <property type="entry name" value="VISUAL SYSTEM HOMEOBOX 2"/>
    <property type="match status" value="1"/>
</dbReference>
<evidence type="ECO:0000256" key="2">
    <source>
        <dbReference type="RuleBase" id="RU000682"/>
    </source>
</evidence>
<accession>A0A8C4PBY3</accession>
<keyword evidence="1 2" id="KW-0371">Homeobox</keyword>
<evidence type="ECO:0000259" key="4">
    <source>
        <dbReference type="PROSITE" id="PS50071"/>
    </source>
</evidence>
<dbReference type="InterPro" id="IPR009057">
    <property type="entry name" value="Homeodomain-like_sf"/>
</dbReference>
<dbReference type="InterPro" id="IPR001356">
    <property type="entry name" value="HD"/>
</dbReference>
<dbReference type="PANTHER" id="PTHR46892:SF2">
    <property type="entry name" value="VISUAL SYSTEM HOMEOBOX 1"/>
    <property type="match status" value="1"/>
</dbReference>
<dbReference type="GO" id="GO:0006357">
    <property type="term" value="P:regulation of transcription by RNA polymerase II"/>
    <property type="evidence" value="ECO:0007669"/>
    <property type="project" value="TreeGrafter"/>
</dbReference>
<protein>
    <submittedName>
        <fullName evidence="5">Visual system homeobox 1</fullName>
    </submittedName>
</protein>
<dbReference type="SMART" id="SM00389">
    <property type="entry name" value="HOX"/>
    <property type="match status" value="1"/>
</dbReference>
<evidence type="ECO:0000256" key="3">
    <source>
        <dbReference type="SAM" id="MobiDB-lite"/>
    </source>
</evidence>
<reference evidence="5" key="1">
    <citation type="submission" date="2025-08" db="UniProtKB">
        <authorList>
            <consortium name="Ensembl"/>
        </authorList>
    </citation>
    <scope>IDENTIFICATION</scope>
</reference>
<feature type="domain" description="Homeobox" evidence="4">
    <location>
        <begin position="119"/>
        <end position="167"/>
    </location>
</feature>
<dbReference type="InterPro" id="IPR052294">
    <property type="entry name" value="VSX_homeobox_regulators"/>
</dbReference>
<dbReference type="Gene3D" id="1.10.10.60">
    <property type="entry name" value="Homeodomain-like"/>
    <property type="match status" value="1"/>
</dbReference>
<name>A0A8C4PBY3_DRONO</name>
<dbReference type="AlphaFoldDB" id="A0A8C4PBY3"/>
<gene>
    <name evidence="5" type="primary">LOC112985506</name>
</gene>
<proteinExistence type="predicted"/>
<dbReference type="GO" id="GO:1990837">
    <property type="term" value="F:sequence-specific double-stranded DNA binding"/>
    <property type="evidence" value="ECO:0007669"/>
    <property type="project" value="TreeGrafter"/>
</dbReference>
<evidence type="ECO:0000256" key="1">
    <source>
        <dbReference type="PROSITE-ProRule" id="PRU00108"/>
    </source>
</evidence>
<feature type="DNA-binding region" description="Homeobox" evidence="1">
    <location>
        <begin position="121"/>
        <end position="168"/>
    </location>
</feature>
<evidence type="ECO:0000313" key="5">
    <source>
        <dbReference type="Ensembl" id="ENSDNVP00000021821.1"/>
    </source>
</evidence>
<dbReference type="Pfam" id="PF00046">
    <property type="entry name" value="Homeodomain"/>
    <property type="match status" value="1"/>
</dbReference>
<dbReference type="Ensembl" id="ENSDNVT00000026342.1">
    <property type="protein sequence ID" value="ENSDNVP00000021821.1"/>
    <property type="gene ID" value="ENSDNVG00000015233.1"/>
</dbReference>
<keyword evidence="6" id="KW-1185">Reference proteome</keyword>
<keyword evidence="1 2" id="KW-0238">DNA-binding</keyword>
<dbReference type="Proteomes" id="UP000694423">
    <property type="component" value="Unplaced"/>
</dbReference>
<sequence>MPHTRGLEHLQATAVRSCSAGPPPAPQAPMGLSLLPWQRSVLSIAPALAGPPEPPSAAGMDPLPGPAPPQAAEAAPLKQGLIPLPATPACFFPLRTLPDEDSLSGDTSELKTSTSQIKRKKRRHRTVFTAHQLEELEKAFNEAHYPDVYAREMLAVKTELPEDRIQVGGCVGPLPSLQRLLAPGCPFCCVASERRQWECGGTGMLQGTCAGRSFLPHTDRLHVETQNQGYSAPSAPIALFIAGSSALSSRDPAAAGTASDLRAAGPSCLPFSLLTYLLRDTWHFRP</sequence>